<accession>A0A0D9WQA1</accession>
<proteinExistence type="predicted"/>
<feature type="compositionally biased region" description="Pro residues" evidence="1">
    <location>
        <begin position="81"/>
        <end position="93"/>
    </location>
</feature>
<sequence>MLTFDRYKNHPLLSFFLVLPQPPPPPSPLISSPSPLLSLSQQWPEAATTACCSDNGLLQRRQWFAVLAPVAGRRAGFLPPRCSPRRPPSPLPPAVGAADLPAVAPPGPRAARSGGVCLGADGSSDDGGGPKSLSGSEVMAARGGGGVAAMVEAPAVSCAGFEHRGDVYLLSLGRRCRPADELERVIILSHCSEATLGDLERQTLSNCSAMKFFHELKHTISNRCSGV</sequence>
<name>A0A0D9WQA1_9ORYZ</name>
<dbReference type="Proteomes" id="UP000032180">
    <property type="component" value="Chromosome 6"/>
</dbReference>
<reference evidence="2 3" key="1">
    <citation type="submission" date="2012-08" db="EMBL/GenBank/DDBJ databases">
        <title>Oryza genome evolution.</title>
        <authorList>
            <person name="Wing R.A."/>
        </authorList>
    </citation>
    <scope>NUCLEOTIDE SEQUENCE</scope>
</reference>
<protein>
    <submittedName>
        <fullName evidence="2">Uncharacterized protein</fullName>
    </submittedName>
</protein>
<dbReference type="EnsemblPlants" id="LPERR06G12500.1">
    <property type="protein sequence ID" value="LPERR06G12500.1"/>
    <property type="gene ID" value="LPERR06G12500"/>
</dbReference>
<feature type="compositionally biased region" description="Low complexity" evidence="1">
    <location>
        <begin position="109"/>
        <end position="122"/>
    </location>
</feature>
<reference evidence="3" key="2">
    <citation type="submission" date="2013-12" db="EMBL/GenBank/DDBJ databases">
        <authorList>
            <person name="Yu Y."/>
            <person name="Lee S."/>
            <person name="de Baynast K."/>
            <person name="Wissotski M."/>
            <person name="Liu L."/>
            <person name="Talag J."/>
            <person name="Goicoechea J."/>
            <person name="Angelova A."/>
            <person name="Jetty R."/>
            <person name="Kudrna D."/>
            <person name="Golser W."/>
            <person name="Rivera L."/>
            <person name="Zhang J."/>
            <person name="Wing R."/>
        </authorList>
    </citation>
    <scope>NUCLEOTIDE SEQUENCE</scope>
</reference>
<evidence type="ECO:0000313" key="3">
    <source>
        <dbReference type="Proteomes" id="UP000032180"/>
    </source>
</evidence>
<dbReference type="Gramene" id="LPERR06G12500.1">
    <property type="protein sequence ID" value="LPERR06G12500.1"/>
    <property type="gene ID" value="LPERR06G12500"/>
</dbReference>
<keyword evidence="3" id="KW-1185">Reference proteome</keyword>
<feature type="region of interest" description="Disordered" evidence="1">
    <location>
        <begin position="79"/>
        <end position="137"/>
    </location>
</feature>
<evidence type="ECO:0000313" key="2">
    <source>
        <dbReference type="EnsemblPlants" id="LPERR06G12500.1"/>
    </source>
</evidence>
<evidence type="ECO:0000256" key="1">
    <source>
        <dbReference type="SAM" id="MobiDB-lite"/>
    </source>
</evidence>
<reference evidence="2" key="3">
    <citation type="submission" date="2015-04" db="UniProtKB">
        <authorList>
            <consortium name="EnsemblPlants"/>
        </authorList>
    </citation>
    <scope>IDENTIFICATION</scope>
</reference>
<dbReference type="AlphaFoldDB" id="A0A0D9WQA1"/>
<dbReference type="HOGENOM" id="CLU_1221253_0_0_1"/>
<organism evidence="2 3">
    <name type="scientific">Leersia perrieri</name>
    <dbReference type="NCBI Taxonomy" id="77586"/>
    <lineage>
        <taxon>Eukaryota</taxon>
        <taxon>Viridiplantae</taxon>
        <taxon>Streptophyta</taxon>
        <taxon>Embryophyta</taxon>
        <taxon>Tracheophyta</taxon>
        <taxon>Spermatophyta</taxon>
        <taxon>Magnoliopsida</taxon>
        <taxon>Liliopsida</taxon>
        <taxon>Poales</taxon>
        <taxon>Poaceae</taxon>
        <taxon>BOP clade</taxon>
        <taxon>Oryzoideae</taxon>
        <taxon>Oryzeae</taxon>
        <taxon>Oryzinae</taxon>
        <taxon>Leersia</taxon>
    </lineage>
</organism>